<evidence type="ECO:0000313" key="2">
    <source>
        <dbReference type="EMBL" id="GEP70423.1"/>
    </source>
</evidence>
<dbReference type="OrthoDB" id="9930679at2"/>
<keyword evidence="3" id="KW-1185">Reference proteome</keyword>
<evidence type="ECO:0008006" key="4">
    <source>
        <dbReference type="Google" id="ProtNLM"/>
    </source>
</evidence>
<gene>
    <name evidence="2" type="ORF">CSO01_31380</name>
</gene>
<comment type="caution">
    <text evidence="2">The sequence shown here is derived from an EMBL/GenBank/DDBJ whole genome shotgun (WGS) entry which is preliminary data.</text>
</comment>
<protein>
    <recommendedName>
        <fullName evidence="4">DUF304 domain-containing protein</fullName>
    </recommendedName>
</protein>
<keyword evidence="1" id="KW-1133">Transmembrane helix</keyword>
<dbReference type="RefSeq" id="WP_146954202.1">
    <property type="nucleotide sequence ID" value="NZ_BAABBJ010000001.1"/>
</dbReference>
<sequence length="157" mass="16413">MSRVRTRASQTLAVVGWAALALACVGGMVDPEPPARAGWSPIGLVVAIISVVAAVRASRSGVIVTGSQVIVRNFLSTRRVSLADVEHVGVLNYDGFLVWDSPRTSWLCTVAVTTTAGRVVKAYGLVGFAASAERAAARLRDLIGLPHRSSAAAHRAP</sequence>
<proteinExistence type="predicted"/>
<evidence type="ECO:0000256" key="1">
    <source>
        <dbReference type="SAM" id="Phobius"/>
    </source>
</evidence>
<dbReference type="PROSITE" id="PS51257">
    <property type="entry name" value="PROKAR_LIPOPROTEIN"/>
    <property type="match status" value="1"/>
</dbReference>
<reference evidence="2 3" key="1">
    <citation type="submission" date="2019-07" db="EMBL/GenBank/DDBJ databases">
        <title>Whole genome shotgun sequence of Cellulomonas soli NBRC 109434.</title>
        <authorList>
            <person name="Hosoyama A."/>
            <person name="Uohara A."/>
            <person name="Ohji S."/>
            <person name="Ichikawa N."/>
        </authorList>
    </citation>
    <scope>NUCLEOTIDE SEQUENCE [LARGE SCALE GENOMIC DNA]</scope>
    <source>
        <strain evidence="2 3">NBRC 109434</strain>
    </source>
</reference>
<organism evidence="2 3">
    <name type="scientific">Cellulomonas soli</name>
    <dbReference type="NCBI Taxonomy" id="931535"/>
    <lineage>
        <taxon>Bacteria</taxon>
        <taxon>Bacillati</taxon>
        <taxon>Actinomycetota</taxon>
        <taxon>Actinomycetes</taxon>
        <taxon>Micrococcales</taxon>
        <taxon>Cellulomonadaceae</taxon>
        <taxon>Cellulomonas</taxon>
    </lineage>
</organism>
<feature type="transmembrane region" description="Helical" evidence="1">
    <location>
        <begin position="37"/>
        <end position="55"/>
    </location>
</feature>
<evidence type="ECO:0000313" key="3">
    <source>
        <dbReference type="Proteomes" id="UP000321798"/>
    </source>
</evidence>
<dbReference type="EMBL" id="BKAL01000013">
    <property type="protein sequence ID" value="GEP70423.1"/>
    <property type="molecule type" value="Genomic_DNA"/>
</dbReference>
<dbReference type="Proteomes" id="UP000321798">
    <property type="component" value="Unassembled WGS sequence"/>
</dbReference>
<keyword evidence="1" id="KW-0812">Transmembrane</keyword>
<dbReference type="AlphaFoldDB" id="A0A512PGW4"/>
<name>A0A512PGW4_9CELL</name>
<keyword evidence="1" id="KW-0472">Membrane</keyword>
<accession>A0A512PGW4</accession>